<evidence type="ECO:0000313" key="11">
    <source>
        <dbReference type="Proteomes" id="UP000503096"/>
    </source>
</evidence>
<dbReference type="InterPro" id="IPR020934">
    <property type="entry name" value="Ribosomal_uS19_CS"/>
</dbReference>
<dbReference type="GO" id="GO:0000028">
    <property type="term" value="P:ribosomal small subunit assembly"/>
    <property type="evidence" value="ECO:0007669"/>
    <property type="project" value="TreeGrafter"/>
</dbReference>
<organism evidence="10 11">
    <name type="scientific">Usitatibacter palustris</name>
    <dbReference type="NCBI Taxonomy" id="2732487"/>
    <lineage>
        <taxon>Bacteria</taxon>
        <taxon>Pseudomonadati</taxon>
        <taxon>Pseudomonadota</taxon>
        <taxon>Betaproteobacteria</taxon>
        <taxon>Nitrosomonadales</taxon>
        <taxon>Usitatibacteraceae</taxon>
        <taxon>Usitatibacter</taxon>
    </lineage>
</organism>
<dbReference type="GO" id="GO:0006412">
    <property type="term" value="P:translation"/>
    <property type="evidence" value="ECO:0007669"/>
    <property type="project" value="UniProtKB-UniRule"/>
</dbReference>
<evidence type="ECO:0000256" key="9">
    <source>
        <dbReference type="SAM" id="MobiDB-lite"/>
    </source>
</evidence>
<dbReference type="GO" id="GO:0019843">
    <property type="term" value="F:rRNA binding"/>
    <property type="evidence" value="ECO:0007669"/>
    <property type="project" value="UniProtKB-UniRule"/>
</dbReference>
<name>A0A6M4H9Y2_9PROT</name>
<dbReference type="Gene3D" id="3.30.860.10">
    <property type="entry name" value="30s Ribosomal Protein S19, Chain A"/>
    <property type="match status" value="1"/>
</dbReference>
<evidence type="ECO:0000256" key="7">
    <source>
        <dbReference type="HAMAP-Rule" id="MF_00531"/>
    </source>
</evidence>
<dbReference type="PRINTS" id="PR00975">
    <property type="entry name" value="RIBOSOMALS19"/>
</dbReference>
<protein>
    <recommendedName>
        <fullName evidence="6 7">Small ribosomal subunit protein uS19</fullName>
    </recommendedName>
</protein>
<dbReference type="HAMAP" id="MF_00531">
    <property type="entry name" value="Ribosomal_uS19"/>
    <property type="match status" value="1"/>
</dbReference>
<evidence type="ECO:0000256" key="3">
    <source>
        <dbReference type="ARBA" id="ARBA00022884"/>
    </source>
</evidence>
<dbReference type="KEGG" id="upl:DSM104440_03170"/>
<keyword evidence="3 7" id="KW-0694">RNA-binding</keyword>
<dbReference type="GO" id="GO:0005737">
    <property type="term" value="C:cytoplasm"/>
    <property type="evidence" value="ECO:0007669"/>
    <property type="project" value="UniProtKB-ARBA"/>
</dbReference>
<dbReference type="InterPro" id="IPR023575">
    <property type="entry name" value="Ribosomal_uS19_SF"/>
</dbReference>
<comment type="similarity">
    <text evidence="1 7 8">Belongs to the universal ribosomal protein uS19 family.</text>
</comment>
<accession>A0A6M4H9Y2</accession>
<evidence type="ECO:0000256" key="2">
    <source>
        <dbReference type="ARBA" id="ARBA00022730"/>
    </source>
</evidence>
<evidence type="ECO:0000256" key="5">
    <source>
        <dbReference type="ARBA" id="ARBA00023274"/>
    </source>
</evidence>
<dbReference type="Pfam" id="PF00203">
    <property type="entry name" value="Ribosomal_S19"/>
    <property type="match status" value="1"/>
</dbReference>
<dbReference type="Proteomes" id="UP000503096">
    <property type="component" value="Chromosome"/>
</dbReference>
<dbReference type="AlphaFoldDB" id="A0A6M4H9Y2"/>
<dbReference type="PROSITE" id="PS00323">
    <property type="entry name" value="RIBOSOMAL_S19"/>
    <property type="match status" value="1"/>
</dbReference>
<gene>
    <name evidence="7 10" type="primary">rpsS</name>
    <name evidence="10" type="ORF">DSM104440_03170</name>
</gene>
<evidence type="ECO:0000256" key="6">
    <source>
        <dbReference type="ARBA" id="ARBA00035163"/>
    </source>
</evidence>
<dbReference type="FunFam" id="3.30.860.10:FF:000001">
    <property type="entry name" value="30S ribosomal protein S19"/>
    <property type="match status" value="1"/>
</dbReference>
<dbReference type="NCBIfam" id="TIGR01050">
    <property type="entry name" value="rpsS_bact"/>
    <property type="match status" value="1"/>
</dbReference>
<sequence>MARSIKKGPFVDGHLVKKVEAAQAAKDKRPIKTWSRRSTILPDFVGLTIAVHNGKQHIPVYVTENMVGHKLGEFALTRTFKGHSADKKVQAPSAPAAAPASAPAKK</sequence>
<dbReference type="GO" id="GO:0015935">
    <property type="term" value="C:small ribosomal subunit"/>
    <property type="evidence" value="ECO:0007669"/>
    <property type="project" value="InterPro"/>
</dbReference>
<keyword evidence="4 7" id="KW-0689">Ribosomal protein</keyword>
<dbReference type="FunCoup" id="A0A6M4H9Y2">
    <property type="interactions" value="601"/>
</dbReference>
<feature type="region of interest" description="Disordered" evidence="9">
    <location>
        <begin position="82"/>
        <end position="106"/>
    </location>
</feature>
<dbReference type="InterPro" id="IPR002222">
    <property type="entry name" value="Ribosomal_uS19"/>
</dbReference>
<feature type="compositionally biased region" description="Low complexity" evidence="9">
    <location>
        <begin position="91"/>
        <end position="106"/>
    </location>
</feature>
<dbReference type="SUPFAM" id="SSF54570">
    <property type="entry name" value="Ribosomal protein S19"/>
    <property type="match status" value="1"/>
</dbReference>
<keyword evidence="11" id="KW-1185">Reference proteome</keyword>
<dbReference type="InParanoid" id="A0A6M4H9Y2"/>
<evidence type="ECO:0000313" key="10">
    <source>
        <dbReference type="EMBL" id="QJR16341.1"/>
    </source>
</evidence>
<dbReference type="InterPro" id="IPR005732">
    <property type="entry name" value="Ribosomal_uS19_bac-type"/>
</dbReference>
<dbReference type="PANTHER" id="PTHR11880:SF8">
    <property type="entry name" value="SMALL RIBOSOMAL SUBUNIT PROTEIN US19M"/>
    <property type="match status" value="1"/>
</dbReference>
<keyword evidence="2 7" id="KW-0699">rRNA-binding</keyword>
<keyword evidence="5 7" id="KW-0687">Ribonucleoprotein</keyword>
<comment type="function">
    <text evidence="7">Protein S19 forms a complex with S13 that binds strongly to the 16S ribosomal RNA.</text>
</comment>
<dbReference type="RefSeq" id="WP_171164363.1">
    <property type="nucleotide sequence ID" value="NZ_CP053073.1"/>
</dbReference>
<dbReference type="PANTHER" id="PTHR11880">
    <property type="entry name" value="RIBOSOMAL PROTEIN S19P FAMILY MEMBER"/>
    <property type="match status" value="1"/>
</dbReference>
<proteinExistence type="inferred from homology"/>
<evidence type="ECO:0000256" key="1">
    <source>
        <dbReference type="ARBA" id="ARBA00007345"/>
    </source>
</evidence>
<dbReference type="GO" id="GO:0003735">
    <property type="term" value="F:structural constituent of ribosome"/>
    <property type="evidence" value="ECO:0007669"/>
    <property type="project" value="InterPro"/>
</dbReference>
<evidence type="ECO:0000256" key="8">
    <source>
        <dbReference type="RuleBase" id="RU003485"/>
    </source>
</evidence>
<dbReference type="PIRSF" id="PIRSF002144">
    <property type="entry name" value="Ribosomal_S19"/>
    <property type="match status" value="1"/>
</dbReference>
<reference evidence="10 11" key="1">
    <citation type="submission" date="2020-04" db="EMBL/GenBank/DDBJ databases">
        <title>Usitatibacter rugosus gen. nov., sp. nov. and Usitatibacter palustris sp. nov., novel members of Usitatibacteraceae fam. nov. within the order Nitrosomonadales isolated from soil.</title>
        <authorList>
            <person name="Huber K.J."/>
            <person name="Neumann-Schaal M."/>
            <person name="Geppert A."/>
            <person name="Luckner M."/>
            <person name="Wanner G."/>
            <person name="Overmann J."/>
        </authorList>
    </citation>
    <scope>NUCLEOTIDE SEQUENCE [LARGE SCALE GENOMIC DNA]</scope>
    <source>
        <strain evidence="10 11">Swamp67</strain>
    </source>
</reference>
<evidence type="ECO:0000256" key="4">
    <source>
        <dbReference type="ARBA" id="ARBA00022980"/>
    </source>
</evidence>
<dbReference type="EMBL" id="CP053073">
    <property type="protein sequence ID" value="QJR16341.1"/>
    <property type="molecule type" value="Genomic_DNA"/>
</dbReference>